<dbReference type="KEGG" id="ptm:GSPATT00034445001"/>
<name>A0C2F0_PARTE</name>
<dbReference type="HOGENOM" id="CLU_1681306_0_0_1"/>
<proteinExistence type="predicted"/>
<dbReference type="GeneID" id="5018149"/>
<reference evidence="1 2" key="1">
    <citation type="journal article" date="2006" name="Nature">
        <title>Global trends of whole-genome duplications revealed by the ciliate Paramecium tetraurelia.</title>
        <authorList>
            <consortium name="Genoscope"/>
            <person name="Aury J.-M."/>
            <person name="Jaillon O."/>
            <person name="Duret L."/>
            <person name="Noel B."/>
            <person name="Jubin C."/>
            <person name="Porcel B.M."/>
            <person name="Segurens B."/>
            <person name="Daubin V."/>
            <person name="Anthouard V."/>
            <person name="Aiach N."/>
            <person name="Arnaiz O."/>
            <person name="Billaut A."/>
            <person name="Beisson J."/>
            <person name="Blanc I."/>
            <person name="Bouhouche K."/>
            <person name="Camara F."/>
            <person name="Duharcourt S."/>
            <person name="Guigo R."/>
            <person name="Gogendeau D."/>
            <person name="Katinka M."/>
            <person name="Keller A.-M."/>
            <person name="Kissmehl R."/>
            <person name="Klotz C."/>
            <person name="Koll F."/>
            <person name="Le Moue A."/>
            <person name="Lepere C."/>
            <person name="Malinsky S."/>
            <person name="Nowacki M."/>
            <person name="Nowak J.K."/>
            <person name="Plattner H."/>
            <person name="Poulain J."/>
            <person name="Ruiz F."/>
            <person name="Serrano V."/>
            <person name="Zagulski M."/>
            <person name="Dessen P."/>
            <person name="Betermier M."/>
            <person name="Weissenbach J."/>
            <person name="Scarpelli C."/>
            <person name="Schachter V."/>
            <person name="Sperling L."/>
            <person name="Meyer E."/>
            <person name="Cohen J."/>
            <person name="Wincker P."/>
        </authorList>
    </citation>
    <scope>NUCLEOTIDE SEQUENCE [LARGE SCALE GENOMIC DNA]</scope>
    <source>
        <strain evidence="1 2">Stock d4-2</strain>
    </source>
</reference>
<dbReference type="InParanoid" id="A0C2F0"/>
<dbReference type="RefSeq" id="XP_001432364.1">
    <property type="nucleotide sequence ID" value="XM_001432327.1"/>
</dbReference>
<dbReference type="AlphaFoldDB" id="A0C2F0"/>
<dbReference type="Proteomes" id="UP000000600">
    <property type="component" value="Unassembled WGS sequence"/>
</dbReference>
<organism evidence="1 2">
    <name type="scientific">Paramecium tetraurelia</name>
    <dbReference type="NCBI Taxonomy" id="5888"/>
    <lineage>
        <taxon>Eukaryota</taxon>
        <taxon>Sar</taxon>
        <taxon>Alveolata</taxon>
        <taxon>Ciliophora</taxon>
        <taxon>Intramacronucleata</taxon>
        <taxon>Oligohymenophorea</taxon>
        <taxon>Peniculida</taxon>
        <taxon>Parameciidae</taxon>
        <taxon>Paramecium</taxon>
    </lineage>
</organism>
<evidence type="ECO:0000313" key="2">
    <source>
        <dbReference type="Proteomes" id="UP000000600"/>
    </source>
</evidence>
<sequence length="157" mass="18349">MNKSSESDMNQPKSEIFISYSRQQLRSMDFDPRTPDKYIEKAPPVEVKNDVPTPQSNMFNQKQQNSNQLIANNDFNQQKNDKTQPVVFKIVQSSSTLPIPSLKNYQGQQTYQINQGQQKYNTPLQQGAQFQFNQYNQNKQIGQYNQFPNQPAFYQQK</sequence>
<dbReference type="EMBL" id="CT868035">
    <property type="protein sequence ID" value="CAK64967.1"/>
    <property type="molecule type" value="Genomic_DNA"/>
</dbReference>
<keyword evidence="2" id="KW-1185">Reference proteome</keyword>
<gene>
    <name evidence="1" type="ORF">GSPATT00034445001</name>
</gene>
<evidence type="ECO:0000313" key="1">
    <source>
        <dbReference type="EMBL" id="CAK64967.1"/>
    </source>
</evidence>
<protein>
    <submittedName>
        <fullName evidence="1">Uncharacterized protein</fullName>
    </submittedName>
</protein>
<dbReference type="OMA" id="ENDNSCQ"/>
<accession>A0C2F0</accession>
<dbReference type="OrthoDB" id="313200at2759"/>